<feature type="compositionally biased region" description="Polar residues" evidence="8">
    <location>
        <begin position="1229"/>
        <end position="1241"/>
    </location>
</feature>
<feature type="compositionally biased region" description="Polar residues" evidence="8">
    <location>
        <begin position="826"/>
        <end position="840"/>
    </location>
</feature>
<comment type="subcellular location">
    <subcellularLocation>
        <location evidence="1">Nucleus</location>
    </subcellularLocation>
</comment>
<evidence type="ECO:0000256" key="3">
    <source>
        <dbReference type="ARBA" id="ARBA00022664"/>
    </source>
</evidence>
<reference evidence="11" key="1">
    <citation type="journal article" date="2016" name="Nat. Genet.">
        <title>A high-quality carrot genome assembly provides new insights into carotenoid accumulation and asterid genome evolution.</title>
        <authorList>
            <person name="Iorizzo M."/>
            <person name="Ellison S."/>
            <person name="Senalik D."/>
            <person name="Zeng P."/>
            <person name="Satapoomin P."/>
            <person name="Huang J."/>
            <person name="Bowman M."/>
            <person name="Iovene M."/>
            <person name="Sanseverino W."/>
            <person name="Cavagnaro P."/>
            <person name="Yildiz M."/>
            <person name="Macko-Podgorni A."/>
            <person name="Moranska E."/>
            <person name="Grzebelus E."/>
            <person name="Grzebelus D."/>
            <person name="Ashrafi H."/>
            <person name="Zheng Z."/>
            <person name="Cheng S."/>
            <person name="Spooner D."/>
            <person name="Van Deynze A."/>
            <person name="Simon P."/>
        </authorList>
    </citation>
    <scope>NUCLEOTIDE SEQUENCE</scope>
    <source>
        <tissue evidence="11">Leaf</tissue>
    </source>
</reference>
<evidence type="ECO:0000256" key="2">
    <source>
        <dbReference type="ARBA" id="ARBA00022473"/>
    </source>
</evidence>
<feature type="compositionally biased region" description="Pro residues" evidence="8">
    <location>
        <begin position="1165"/>
        <end position="1220"/>
    </location>
</feature>
<keyword evidence="5" id="KW-0287">Flowering</keyword>
<feature type="compositionally biased region" description="Basic and acidic residues" evidence="8">
    <location>
        <begin position="209"/>
        <end position="222"/>
    </location>
</feature>
<feature type="compositionally biased region" description="Low complexity" evidence="8">
    <location>
        <begin position="1339"/>
        <end position="1354"/>
    </location>
</feature>
<feature type="domain" description="CID" evidence="10">
    <location>
        <begin position="874"/>
        <end position="1015"/>
    </location>
</feature>
<protein>
    <recommendedName>
        <fullName evidence="13">CID domain-containing protein</fullName>
    </recommendedName>
</protein>
<dbReference type="Pfam" id="PF00855">
    <property type="entry name" value="PWWP"/>
    <property type="match status" value="1"/>
</dbReference>
<dbReference type="Proteomes" id="UP000077755">
    <property type="component" value="Chromosome 8"/>
</dbReference>
<proteinExistence type="predicted"/>
<feature type="compositionally biased region" description="Polar residues" evidence="8">
    <location>
        <begin position="673"/>
        <end position="699"/>
    </location>
</feature>
<feature type="region of interest" description="Disordered" evidence="8">
    <location>
        <begin position="1470"/>
        <end position="1493"/>
    </location>
</feature>
<evidence type="ECO:0000259" key="10">
    <source>
        <dbReference type="PROSITE" id="PS51391"/>
    </source>
</evidence>
<keyword evidence="12" id="KW-1185">Reference proteome</keyword>
<dbReference type="Gene3D" id="1.25.40.90">
    <property type="match status" value="1"/>
</dbReference>
<evidence type="ECO:0000256" key="8">
    <source>
        <dbReference type="SAM" id="MobiDB-lite"/>
    </source>
</evidence>
<feature type="domain" description="PWWP" evidence="9">
    <location>
        <begin position="52"/>
        <end position="98"/>
    </location>
</feature>
<feature type="region of interest" description="Disordered" evidence="8">
    <location>
        <begin position="1159"/>
        <end position="1254"/>
    </location>
</feature>
<keyword evidence="2" id="KW-0217">Developmental protein</keyword>
<dbReference type="Gene3D" id="2.30.30.140">
    <property type="match status" value="1"/>
</dbReference>
<dbReference type="FunFam" id="1.25.40.90:FF:000037">
    <property type="entry name" value="Enhancer of ag-4 2"/>
    <property type="match status" value="1"/>
</dbReference>
<feature type="region of interest" description="Disordered" evidence="8">
    <location>
        <begin position="673"/>
        <end position="703"/>
    </location>
</feature>
<evidence type="ECO:0000256" key="6">
    <source>
        <dbReference type="ARBA" id="ARBA00023163"/>
    </source>
</evidence>
<evidence type="ECO:0000256" key="1">
    <source>
        <dbReference type="ARBA" id="ARBA00004123"/>
    </source>
</evidence>
<dbReference type="EMBL" id="CP093350">
    <property type="protein sequence ID" value="WOH13167.1"/>
    <property type="molecule type" value="Genomic_DNA"/>
</dbReference>
<keyword evidence="3" id="KW-0507">mRNA processing</keyword>
<feature type="region of interest" description="Disordered" evidence="8">
    <location>
        <begin position="144"/>
        <end position="172"/>
    </location>
</feature>
<dbReference type="InterPro" id="IPR000313">
    <property type="entry name" value="PWWP_dom"/>
</dbReference>
<evidence type="ECO:0000256" key="7">
    <source>
        <dbReference type="ARBA" id="ARBA00023242"/>
    </source>
</evidence>
<evidence type="ECO:0000313" key="12">
    <source>
        <dbReference type="Proteomes" id="UP000077755"/>
    </source>
</evidence>
<dbReference type="PANTHER" id="PTHR12550">
    <property type="entry name" value="HEPATOMA-DERIVED GROWTH FACTOR-RELATED"/>
    <property type="match status" value="1"/>
</dbReference>
<organism evidence="11 12">
    <name type="scientific">Daucus carota subsp. sativus</name>
    <name type="common">Carrot</name>
    <dbReference type="NCBI Taxonomy" id="79200"/>
    <lineage>
        <taxon>Eukaryota</taxon>
        <taxon>Viridiplantae</taxon>
        <taxon>Streptophyta</taxon>
        <taxon>Embryophyta</taxon>
        <taxon>Tracheophyta</taxon>
        <taxon>Spermatophyta</taxon>
        <taxon>Magnoliopsida</taxon>
        <taxon>eudicotyledons</taxon>
        <taxon>Gunneridae</taxon>
        <taxon>Pentapetalae</taxon>
        <taxon>asterids</taxon>
        <taxon>campanulids</taxon>
        <taxon>Apiales</taxon>
        <taxon>Apiaceae</taxon>
        <taxon>Apioideae</taxon>
        <taxon>Scandiceae</taxon>
        <taxon>Daucinae</taxon>
        <taxon>Daucus</taxon>
        <taxon>Daucus sect. Daucus</taxon>
    </lineage>
</organism>
<dbReference type="Pfam" id="PF04818">
    <property type="entry name" value="CID"/>
    <property type="match status" value="1"/>
</dbReference>
<dbReference type="InterPro" id="IPR006569">
    <property type="entry name" value="CID_dom"/>
</dbReference>
<dbReference type="SMART" id="SM00293">
    <property type="entry name" value="PWWP"/>
    <property type="match status" value="1"/>
</dbReference>
<feature type="region of interest" description="Disordered" evidence="8">
    <location>
        <begin position="243"/>
        <end position="553"/>
    </location>
</feature>
<reference evidence="11" key="2">
    <citation type="submission" date="2022-03" db="EMBL/GenBank/DDBJ databases">
        <title>Draft title - Genomic analysis of global carrot germplasm unveils the trajectory of domestication and the origin of high carotenoid orange carrot.</title>
        <authorList>
            <person name="Iorizzo M."/>
            <person name="Ellison S."/>
            <person name="Senalik D."/>
            <person name="Macko-Podgorni A."/>
            <person name="Grzebelus D."/>
            <person name="Bostan H."/>
            <person name="Rolling W."/>
            <person name="Curaba J."/>
            <person name="Simon P."/>
        </authorList>
    </citation>
    <scope>NUCLEOTIDE SEQUENCE</scope>
    <source>
        <tissue evidence="11">Leaf</tissue>
    </source>
</reference>
<keyword evidence="6" id="KW-0804">Transcription</keyword>
<feature type="region of interest" description="Disordered" evidence="8">
    <location>
        <begin position="191"/>
        <end position="231"/>
    </location>
</feature>
<evidence type="ECO:0008006" key="13">
    <source>
        <dbReference type="Google" id="ProtNLM"/>
    </source>
</evidence>
<evidence type="ECO:0000256" key="4">
    <source>
        <dbReference type="ARBA" id="ARBA00023015"/>
    </source>
</evidence>
<keyword evidence="4" id="KW-0805">Transcription regulation</keyword>
<feature type="compositionally biased region" description="Polar residues" evidence="8">
    <location>
        <begin position="434"/>
        <end position="451"/>
    </location>
</feature>
<feature type="compositionally biased region" description="Basic and acidic residues" evidence="8">
    <location>
        <begin position="452"/>
        <end position="461"/>
    </location>
</feature>
<feature type="compositionally biased region" description="Basic and acidic residues" evidence="8">
    <location>
        <begin position="368"/>
        <end position="395"/>
    </location>
</feature>
<feature type="region of interest" description="Disordered" evidence="8">
    <location>
        <begin position="826"/>
        <end position="845"/>
    </location>
</feature>
<feature type="compositionally biased region" description="Polar residues" evidence="8">
    <location>
        <begin position="265"/>
        <end position="274"/>
    </location>
</feature>
<dbReference type="PANTHER" id="PTHR12550:SF70">
    <property type="entry name" value="JIL-1 ANCHORING AND STABILIZING PROTEIN, ISOFORM A"/>
    <property type="match status" value="1"/>
</dbReference>
<accession>A0AAF0XTQ9</accession>
<evidence type="ECO:0000259" key="9">
    <source>
        <dbReference type="PROSITE" id="PS50812"/>
    </source>
</evidence>
<dbReference type="InterPro" id="IPR008942">
    <property type="entry name" value="ENTH_VHS"/>
</dbReference>
<dbReference type="GO" id="GO:0009908">
    <property type="term" value="P:flower development"/>
    <property type="evidence" value="ECO:0007669"/>
    <property type="project" value="UniProtKB-KW"/>
</dbReference>
<name>A0AAF0XTQ9_DAUCS</name>
<evidence type="ECO:0000313" key="11">
    <source>
        <dbReference type="EMBL" id="WOH13167.1"/>
    </source>
</evidence>
<feature type="compositionally biased region" description="Basic and acidic residues" evidence="8">
    <location>
        <begin position="501"/>
        <end position="521"/>
    </location>
</feature>
<dbReference type="SMART" id="SM00582">
    <property type="entry name" value="RPR"/>
    <property type="match status" value="1"/>
</dbReference>
<sequence>MVCTDAVIEHNIGILPSLLPIFSSWFSRVLWPPMAPGRRRGARGAKTKQLKLGDLVLAKVKGHPAWPAKIGRPEDWEKIPDPKKIFVHFFGTDEIAFVAPADIQEFTIEAKNKLAARCKGKTVKYFADAVKQICAAFEELQEKSSNGVGADTDKSDFGSEAPSAHSVPDDAGVTALEVKNAVDELHGEEVLEVPADHSFGLEGCSQRQGEMDSKDSKSKNREGTVVPSEPSWIVNHIKGLIASKDSSHSEAGRSSGGGGKDSSLPVPSSINPQYVDSGPKEATNGHNSKKIISGSRRKLQADNQVQKVNRSGADKSSLHGNSSDHANMLKSGEGRAWKRSGSSGIKEYSPDKSRSNLDIPSDKRKKQNLTDKVHPDRAEDLLDKKVTTTKKHDVADLSGRNSVTKSQIGHGKNNLVIDAASHPVKRSKSEDITLDNSKGSVQKNQHNGQLDNKSRSTEFRRSMLQGNVEDCFAPRDEEVFPPNKRQRQVPDIADGSSTRASDSKTGKGPVRKSDSFSDKAKSPAGQYPKKRRAVRLYDEDDDEPKTPVHGGHVRKVDAPLGVLGSVKNGPSKSGQATGILNDSVPLKVSLSTVKVLNESSMSSHKHVEVQNPIQASTHIPVSHMKAESVMKSSEESKQLGLSPVQSPLSVSTRKPVVESLKANMLVGKTSDNISYRNSQSKSNKNMVVSPDCTNHSPSQGMRERNKSIAFVERKKDTPKSSSRTNDSILLTDKTLDIISSGDRMDKDKEAAREDKMSVLLDAKIEDSSSSMKHLIAVAQAKRREAYSQSFFHGNSYSDVSGGSPNVVFAIPPIQPSSIIQPDTHGFNAQSTVPSPSSQIPRPSADNHPEIEEFEDLRYGSGQRAANDPLTGGTEAAVARDAFEGMIETLSRTKESIGRATRLAIDCAKYGIANEVVELLIHKLETESSFHRKVDLFFLVDSITQCSHSQKGIAGASYIPTVQSVLPRLLGAAAPPEAGARENRRQCLKVLRLWLERKILPESLLRKCMDDIGVSNDDSSAGAFSRRPSRAERAVDDPIREMEGMLVDEYGSNTTFQLPGFVTSHVFDDEDEEDEFQIPTCKEHAADISPVELTSTAEEAQKLTVDQNDRRHCILEDVDGELEMEDVSVHLKDEGASFEIVSKEEQGSDIILEADSNTYAQLPFPMGSPPSPPDSPPATPPLPTSPQPLSIPPPPPPSAPLSPPPPPPPPAQQAQPHPPPLVSILPYVAPQSSVIPQPSSLPQHVHPHPFQASVTSSSPNLAYQLQVPHKHFGTQLSQLAGSNPHGAHIDANIRNGMYIQPPSCYASSGVGNVHEPTGYNSGRPLDCGNTDQYINHQTAQPSQQFQSMPMSQRPFHPAPPSQAPSSQFSYSNSAVQQRPQHQYPQPYTLPSHPDGPRQYHTDDKWRMQSSEFSTNNPNGPWINGTRSSLVPPVPPFAHDGYFRPHLERPPLVPSSFQQSAVNAIPVVPPIPGQNGPQMIPCRPDMSSLSSWRPA</sequence>
<gene>
    <name evidence="11" type="ORF">DCAR_0832676</name>
</gene>
<dbReference type="GO" id="GO:0006397">
    <property type="term" value="P:mRNA processing"/>
    <property type="evidence" value="ECO:0007669"/>
    <property type="project" value="UniProtKB-KW"/>
</dbReference>
<feature type="region of interest" description="Disordered" evidence="8">
    <location>
        <begin position="1338"/>
        <end position="1398"/>
    </location>
</feature>
<keyword evidence="7" id="KW-0539">Nucleus</keyword>
<feature type="compositionally biased region" description="Low complexity" evidence="8">
    <location>
        <begin position="1362"/>
        <end position="1385"/>
    </location>
</feature>
<dbReference type="SUPFAM" id="SSF63748">
    <property type="entry name" value="Tudor/PWWP/MBT"/>
    <property type="match status" value="1"/>
</dbReference>
<dbReference type="PROSITE" id="PS50812">
    <property type="entry name" value="PWWP"/>
    <property type="match status" value="1"/>
</dbReference>
<dbReference type="GO" id="GO:0005634">
    <property type="term" value="C:nucleus"/>
    <property type="evidence" value="ECO:0007669"/>
    <property type="project" value="UniProtKB-SubCell"/>
</dbReference>
<dbReference type="PROSITE" id="PS51391">
    <property type="entry name" value="CID"/>
    <property type="match status" value="1"/>
</dbReference>
<evidence type="ECO:0000256" key="5">
    <source>
        <dbReference type="ARBA" id="ARBA00023089"/>
    </source>
</evidence>